<dbReference type="RefSeq" id="XP_075076724.1">
    <property type="nucleotide sequence ID" value="XM_075220623.1"/>
</dbReference>
<reference evidence="1" key="1">
    <citation type="journal article" date="2014" name="Nat. Commun.">
        <title>The tobacco genome sequence and its comparison with those of tomato and potato.</title>
        <authorList>
            <person name="Sierro N."/>
            <person name="Battey J.N."/>
            <person name="Ouadi S."/>
            <person name="Bakaher N."/>
            <person name="Bovet L."/>
            <person name="Willig A."/>
            <person name="Goepfert S."/>
            <person name="Peitsch M.C."/>
            <person name="Ivanov N.V."/>
        </authorList>
    </citation>
    <scope>NUCLEOTIDE SEQUENCE [LARGE SCALE GENOMIC DNA]</scope>
</reference>
<sequence>MTFVYAKCSAIERLELRDHLYYLASDMKLPWFVGGDFNVILHEDEKIGGLPVHPLEYEDFAFCVYSCGLFEQGYKGSPFTWWNGISNVACNMFPTIEVKHLIKTGSDHAPLLMTYREQTTNFVKPFRFLNFWTKHATFMDVVRQNWEVDFIRDPIFMFKQKLKRVKAALSKWSRETFGDIFKQLAILEDIVRRSSIGSKKAGMTWFAEGDRNTSFFLNHVNGKRKKLQLKRIKSGSRVWIEEYEKLATTAVDFYQKQFTNEGDTSDFSFLNNDVIGADIHNMVLHFYGGAALPKSITHTNIVLLPKKPRVETFSDLRPISLSNFINKVKPAKVVIKLDMAKAYDRVSWKYLLHVLRKMGFSEHFINMVWNLVSNNWSLNKLFEDRSFVGFGMPKWFDPLNHLAYADDTIIFASAHPPSLRKIMAVLGNYDKISCQIINKDKSSYYMYSKVPNGLCQAVGTITGFARGKFPFTYLGCPIFYTIRMKEYYEDLIKKIKAKLHSWKEKLLSFGGKATFISSVLQSMPVHMLSVLQRPKNVLEHLHKIFARFFWSTKEEGRSRYWASWKNLCLPKEEGGLCFRSLHDVSRALFAKLWWRFRTTKSLWSNFMWNKYCKKEIPMVVQFRQGSHVWRQMLNAREEVEHEILWELNSGKTNIWHENWTRLGALYHVLPEDFPINEDL</sequence>
<proteinExistence type="predicted"/>
<reference evidence="2" key="2">
    <citation type="submission" date="2025-08" db="UniProtKB">
        <authorList>
            <consortium name="RefSeq"/>
        </authorList>
    </citation>
    <scope>IDENTIFICATION</scope>
    <source>
        <tissue evidence="2">Leaf</tissue>
    </source>
</reference>
<accession>A0AC58RVH1</accession>
<evidence type="ECO:0000313" key="2">
    <source>
        <dbReference type="RefSeq" id="XP_075076724.1"/>
    </source>
</evidence>
<organism evidence="1 2">
    <name type="scientific">Nicotiana tabacum</name>
    <name type="common">Common tobacco</name>
    <dbReference type="NCBI Taxonomy" id="4097"/>
    <lineage>
        <taxon>Eukaryota</taxon>
        <taxon>Viridiplantae</taxon>
        <taxon>Streptophyta</taxon>
        <taxon>Embryophyta</taxon>
        <taxon>Tracheophyta</taxon>
        <taxon>Spermatophyta</taxon>
        <taxon>Magnoliopsida</taxon>
        <taxon>eudicotyledons</taxon>
        <taxon>Gunneridae</taxon>
        <taxon>Pentapetalae</taxon>
        <taxon>asterids</taxon>
        <taxon>lamiids</taxon>
        <taxon>Solanales</taxon>
        <taxon>Solanaceae</taxon>
        <taxon>Nicotianoideae</taxon>
        <taxon>Nicotianeae</taxon>
        <taxon>Nicotiana</taxon>
    </lineage>
</organism>
<name>A0AC58RVH1_TOBAC</name>
<dbReference type="Proteomes" id="UP000790787">
    <property type="component" value="Chromosome 8"/>
</dbReference>
<keyword evidence="1" id="KW-1185">Reference proteome</keyword>
<protein>
    <submittedName>
        <fullName evidence="2">Uncharacterized protein LOC107810356</fullName>
    </submittedName>
</protein>
<evidence type="ECO:0000313" key="1">
    <source>
        <dbReference type="Proteomes" id="UP000790787"/>
    </source>
</evidence>
<gene>
    <name evidence="2" type="primary">LOC107810356</name>
</gene>